<protein>
    <recommendedName>
        <fullName evidence="4">Glycosyl hydrolase family 39</fullName>
    </recommendedName>
</protein>
<comment type="caution">
    <text evidence="2">The sequence shown here is derived from an EMBL/GenBank/DDBJ whole genome shotgun (WGS) entry which is preliminary data.</text>
</comment>
<dbReference type="InterPro" id="IPR017853">
    <property type="entry name" value="GH"/>
</dbReference>
<evidence type="ECO:0000313" key="2">
    <source>
        <dbReference type="EMBL" id="MFC5951634.1"/>
    </source>
</evidence>
<name>A0ABW1IH95_9PSEU</name>
<accession>A0ABW1IH95</accession>
<organism evidence="2 3">
    <name type="scientific">Pseudonocardia lutea</name>
    <dbReference type="NCBI Taxonomy" id="2172015"/>
    <lineage>
        <taxon>Bacteria</taxon>
        <taxon>Bacillati</taxon>
        <taxon>Actinomycetota</taxon>
        <taxon>Actinomycetes</taxon>
        <taxon>Pseudonocardiales</taxon>
        <taxon>Pseudonocardiaceae</taxon>
        <taxon>Pseudonocardia</taxon>
    </lineage>
</organism>
<evidence type="ECO:0000313" key="3">
    <source>
        <dbReference type="Proteomes" id="UP001596119"/>
    </source>
</evidence>
<dbReference type="InterPro" id="IPR051923">
    <property type="entry name" value="Glycosyl_Hydrolase_39"/>
</dbReference>
<dbReference type="Gene3D" id="3.20.20.80">
    <property type="entry name" value="Glycosidases"/>
    <property type="match status" value="1"/>
</dbReference>
<keyword evidence="3" id="KW-1185">Reference proteome</keyword>
<dbReference type="EMBL" id="JBHSQK010000077">
    <property type="protein sequence ID" value="MFC5951634.1"/>
    <property type="molecule type" value="Genomic_DNA"/>
</dbReference>
<dbReference type="RefSeq" id="WP_379569770.1">
    <property type="nucleotide sequence ID" value="NZ_JBHSQK010000077.1"/>
</dbReference>
<proteinExistence type="predicted"/>
<sequence>MRPRRSLRPEIARSRPRGTRSFGARSSRARSFRARSATAVAALAVGLLALTGCSTATPPATGAATDRSAAGLDLGRGWDWTPQGAPLDLGVTHTQDSLDDHDPAEANARGEAILRDSGVWQNVHLMGFGTLSPEPAPGQYDWATLDERMELVQRTGARTVLTACCAPDWMKGGVPGRTDWTRLEAAPLPQDFPAYAALVARTVQRYPQIERVVVWNELKGFFDMTKNRWDHEGYTALYNAVYTAVKAVRPDVQVGGPYPVMISLPKDDPNASDTVTGSWGAIDRRILDALGYWDANKVGADFLAVDGGTAQRGGTISGRLDDAATKFSDVTRYLRTTSTLPIWWTEFYSEVPDGMTGAADSQASAASTLASVAAFARSGVSVALLWGPQGSSLEYSALWTDATEPAGGRPTPLTQAWQWLVPRLAQGTVELGTAQDAPLIAFRAPDGSAVVVNVSDEEVPVDGQQPLAPYAIGIRNAPTA</sequence>
<dbReference type="PANTHER" id="PTHR12631">
    <property type="entry name" value="ALPHA-L-IDURONIDASE"/>
    <property type="match status" value="1"/>
</dbReference>
<feature type="region of interest" description="Disordered" evidence="1">
    <location>
        <begin position="1"/>
        <end position="28"/>
    </location>
</feature>
<dbReference type="SUPFAM" id="SSF51445">
    <property type="entry name" value="(Trans)glycosidases"/>
    <property type="match status" value="1"/>
</dbReference>
<dbReference type="Proteomes" id="UP001596119">
    <property type="component" value="Unassembled WGS sequence"/>
</dbReference>
<evidence type="ECO:0000256" key="1">
    <source>
        <dbReference type="SAM" id="MobiDB-lite"/>
    </source>
</evidence>
<evidence type="ECO:0008006" key="4">
    <source>
        <dbReference type="Google" id="ProtNLM"/>
    </source>
</evidence>
<dbReference type="PANTHER" id="PTHR12631:SF10">
    <property type="entry name" value="BETA-XYLOSIDASE-LIKE PROTEIN-RELATED"/>
    <property type="match status" value="1"/>
</dbReference>
<gene>
    <name evidence="2" type="ORF">ACFQH9_25540</name>
</gene>
<reference evidence="3" key="1">
    <citation type="journal article" date="2019" name="Int. J. Syst. Evol. Microbiol.">
        <title>The Global Catalogue of Microorganisms (GCM) 10K type strain sequencing project: providing services to taxonomists for standard genome sequencing and annotation.</title>
        <authorList>
            <consortium name="The Broad Institute Genomics Platform"/>
            <consortium name="The Broad Institute Genome Sequencing Center for Infectious Disease"/>
            <person name="Wu L."/>
            <person name="Ma J."/>
        </authorList>
    </citation>
    <scope>NUCLEOTIDE SEQUENCE [LARGE SCALE GENOMIC DNA]</scope>
    <source>
        <strain evidence="3">CGMCC 4.7397</strain>
    </source>
</reference>